<dbReference type="InterPro" id="IPR035919">
    <property type="entry name" value="EAL_sf"/>
</dbReference>
<evidence type="ECO:0000259" key="2">
    <source>
        <dbReference type="PROSITE" id="PS50112"/>
    </source>
</evidence>
<dbReference type="PANTHER" id="PTHR44757:SF2">
    <property type="entry name" value="BIOFILM ARCHITECTURE MAINTENANCE PROTEIN MBAA"/>
    <property type="match status" value="1"/>
</dbReference>
<feature type="transmembrane region" description="Helical" evidence="1">
    <location>
        <begin position="27"/>
        <end position="48"/>
    </location>
</feature>
<dbReference type="EMBL" id="OBMM01000003">
    <property type="protein sequence ID" value="SOC20896.1"/>
    <property type="molecule type" value="Genomic_DNA"/>
</dbReference>
<dbReference type="CDD" id="cd01948">
    <property type="entry name" value="EAL"/>
    <property type="match status" value="1"/>
</dbReference>
<sequence length="830" mass="92112">MQGCGLAEGSLKTQRLRWRDRLSVKQARAAVIITLLIGLFFSFAQIAWDLHEERNLIDRTVNQVLSTLRESATQAAYGLDETLAARVVSGLFEYEPVYSATLRDNFGNVLAQQSRPQSSSGRSALTEMMFGNNQQYDVPLEIGESRDLVGHLVVRIDTDLIADGFINRATRILTSGILRNFLLGLALVAFFYLTLTKPLLRISQAVIGIDRDNPDTTGITVARHHERDELGLLSHSVRSLVDGIATSLGKLRQTEQQMRDNESRLRAIVQNVADGILTITPGGTIVEINNASFPLLGLSEDETPKGRSFLEFVAPRAIPHFEECLTELAGFQTRDHVAEQRLTLPLVRQDKTEIEVSAAFRPIPEAETPLITAVLHDITARKRYEEQLVYMANHDALTNLPNRSMLEYSLKTALEGHKRDAQGPRDRATAILFIDLDRFKLINDSLGHNVGDLLLKAVADRLRRVVSRQEVVGRLGGDEFLIIIPRLRETQDAATLSQAVLDALSPAFDIQGRQLFITPSIGIALCPADGDDFPTLMRNADTAMYSAKARGGGTYHFFTKTMNESAVARLAIENDLREALAQGQFELYYQPKIDLASGGLAGLEALIRWNQPGRGFISPMQFIPVAEETGLIGKIGEWVLRRVCDQIREWDLLGLPPVSIAVNLSPRQLIEGRITETISRILDETATPASRIVLEITETVMMHEIKRSASILDELRKLGLQIAIDDFGTGYSSLAYLKRLPINSIKIDRSFVRDVTTDPDDAAITNTIIIMGHNLGLKVVAEGVETQEQLDFLREHGCDEIQGFLISEPRPANIIAKQIEQLSRKVAPTL</sequence>
<dbReference type="CDD" id="cd00130">
    <property type="entry name" value="PAS"/>
    <property type="match status" value="1"/>
</dbReference>
<evidence type="ECO:0000313" key="7">
    <source>
        <dbReference type="Proteomes" id="UP000219068"/>
    </source>
</evidence>
<keyword evidence="1" id="KW-0472">Membrane</keyword>
<dbReference type="PROSITE" id="PS50887">
    <property type="entry name" value="GGDEF"/>
    <property type="match status" value="1"/>
</dbReference>
<dbReference type="SUPFAM" id="SSF55785">
    <property type="entry name" value="PYP-like sensor domain (PAS domain)"/>
    <property type="match status" value="1"/>
</dbReference>
<gene>
    <name evidence="6" type="ORF">SAMN05428964_103248</name>
</gene>
<dbReference type="Proteomes" id="UP000219068">
    <property type="component" value="Unassembled WGS sequence"/>
</dbReference>
<dbReference type="InterPro" id="IPR003660">
    <property type="entry name" value="HAMP_dom"/>
</dbReference>
<dbReference type="AlphaFoldDB" id="A0A285TJK9"/>
<dbReference type="Pfam" id="PF00990">
    <property type="entry name" value="GGDEF"/>
    <property type="match status" value="1"/>
</dbReference>
<dbReference type="Pfam" id="PF00563">
    <property type="entry name" value="EAL"/>
    <property type="match status" value="1"/>
</dbReference>
<feature type="domain" description="HAMP" evidence="4">
    <location>
        <begin position="193"/>
        <end position="249"/>
    </location>
</feature>
<dbReference type="PROSITE" id="PS50883">
    <property type="entry name" value="EAL"/>
    <property type="match status" value="1"/>
</dbReference>
<dbReference type="Gene3D" id="3.30.450.20">
    <property type="entry name" value="PAS domain"/>
    <property type="match status" value="1"/>
</dbReference>
<protein>
    <submittedName>
        <fullName evidence="6">PAS domain S-box-containing protein/diguanylate cyclase (GGDEF) domain-containing protein</fullName>
    </submittedName>
</protein>
<feature type="domain" description="PAS" evidence="2">
    <location>
        <begin position="261"/>
        <end position="315"/>
    </location>
</feature>
<dbReference type="InterPro" id="IPR043128">
    <property type="entry name" value="Rev_trsase/Diguanyl_cyclase"/>
</dbReference>
<proteinExistence type="predicted"/>
<name>A0A285TJK9_9PROT</name>
<dbReference type="FunFam" id="3.20.20.450:FF:000001">
    <property type="entry name" value="Cyclic di-GMP phosphodiesterase yahA"/>
    <property type="match status" value="1"/>
</dbReference>
<keyword evidence="1" id="KW-1133">Transmembrane helix</keyword>
<dbReference type="InterPro" id="IPR013767">
    <property type="entry name" value="PAS_fold"/>
</dbReference>
<feature type="domain" description="EAL" evidence="3">
    <location>
        <begin position="569"/>
        <end position="823"/>
    </location>
</feature>
<dbReference type="PANTHER" id="PTHR44757">
    <property type="entry name" value="DIGUANYLATE CYCLASE DGCP"/>
    <property type="match status" value="1"/>
</dbReference>
<dbReference type="InterPro" id="IPR052155">
    <property type="entry name" value="Biofilm_reg_signaling"/>
</dbReference>
<accession>A0A285TJK9</accession>
<organism evidence="6 7">
    <name type="scientific">Thalassospira xiamenensis</name>
    <dbReference type="NCBI Taxonomy" id="220697"/>
    <lineage>
        <taxon>Bacteria</taxon>
        <taxon>Pseudomonadati</taxon>
        <taxon>Pseudomonadota</taxon>
        <taxon>Alphaproteobacteria</taxon>
        <taxon>Rhodospirillales</taxon>
        <taxon>Thalassospiraceae</taxon>
        <taxon>Thalassospira</taxon>
    </lineage>
</organism>
<dbReference type="SUPFAM" id="SSF141868">
    <property type="entry name" value="EAL domain-like"/>
    <property type="match status" value="1"/>
</dbReference>
<dbReference type="SMART" id="SM00091">
    <property type="entry name" value="PAS"/>
    <property type="match status" value="1"/>
</dbReference>
<dbReference type="GO" id="GO:0006355">
    <property type="term" value="P:regulation of DNA-templated transcription"/>
    <property type="evidence" value="ECO:0007669"/>
    <property type="project" value="InterPro"/>
</dbReference>
<dbReference type="InterPro" id="IPR000014">
    <property type="entry name" value="PAS"/>
</dbReference>
<dbReference type="GO" id="GO:0007165">
    <property type="term" value="P:signal transduction"/>
    <property type="evidence" value="ECO:0007669"/>
    <property type="project" value="InterPro"/>
</dbReference>
<evidence type="ECO:0000259" key="3">
    <source>
        <dbReference type="PROSITE" id="PS50883"/>
    </source>
</evidence>
<evidence type="ECO:0000259" key="4">
    <source>
        <dbReference type="PROSITE" id="PS50885"/>
    </source>
</evidence>
<dbReference type="InterPro" id="IPR001633">
    <property type="entry name" value="EAL_dom"/>
</dbReference>
<dbReference type="SMART" id="SM00052">
    <property type="entry name" value="EAL"/>
    <property type="match status" value="1"/>
</dbReference>
<dbReference type="NCBIfam" id="TIGR00229">
    <property type="entry name" value="sensory_box"/>
    <property type="match status" value="1"/>
</dbReference>
<dbReference type="SMART" id="SM00267">
    <property type="entry name" value="GGDEF"/>
    <property type="match status" value="1"/>
</dbReference>
<keyword evidence="1" id="KW-0812">Transmembrane</keyword>
<dbReference type="Gene3D" id="3.20.20.450">
    <property type="entry name" value="EAL domain"/>
    <property type="match status" value="1"/>
</dbReference>
<dbReference type="SUPFAM" id="SSF55073">
    <property type="entry name" value="Nucleotide cyclase"/>
    <property type="match status" value="1"/>
</dbReference>
<dbReference type="InterPro" id="IPR035965">
    <property type="entry name" value="PAS-like_dom_sf"/>
</dbReference>
<feature type="domain" description="GGDEF" evidence="5">
    <location>
        <begin position="427"/>
        <end position="560"/>
    </location>
</feature>
<dbReference type="GO" id="GO:0016020">
    <property type="term" value="C:membrane"/>
    <property type="evidence" value="ECO:0007669"/>
    <property type="project" value="InterPro"/>
</dbReference>
<dbReference type="PROSITE" id="PS50885">
    <property type="entry name" value="HAMP"/>
    <property type="match status" value="1"/>
</dbReference>
<dbReference type="InterPro" id="IPR000160">
    <property type="entry name" value="GGDEF_dom"/>
</dbReference>
<dbReference type="Pfam" id="PF00989">
    <property type="entry name" value="PAS"/>
    <property type="match status" value="1"/>
</dbReference>
<evidence type="ECO:0000259" key="5">
    <source>
        <dbReference type="PROSITE" id="PS50887"/>
    </source>
</evidence>
<dbReference type="CDD" id="cd01949">
    <property type="entry name" value="GGDEF"/>
    <property type="match status" value="1"/>
</dbReference>
<dbReference type="Gene3D" id="3.30.70.270">
    <property type="match status" value="1"/>
</dbReference>
<dbReference type="Gene3D" id="6.10.340.10">
    <property type="match status" value="1"/>
</dbReference>
<dbReference type="PROSITE" id="PS50112">
    <property type="entry name" value="PAS"/>
    <property type="match status" value="1"/>
</dbReference>
<dbReference type="InterPro" id="IPR029787">
    <property type="entry name" value="Nucleotide_cyclase"/>
</dbReference>
<reference evidence="6 7" key="1">
    <citation type="submission" date="2017-08" db="EMBL/GenBank/DDBJ databases">
        <authorList>
            <person name="de Groot N.N."/>
        </authorList>
    </citation>
    <scope>NUCLEOTIDE SEQUENCE [LARGE SCALE GENOMIC DNA]</scope>
    <source>
        <strain evidence="6 7">USBA 78</strain>
    </source>
</reference>
<dbReference type="NCBIfam" id="TIGR00254">
    <property type="entry name" value="GGDEF"/>
    <property type="match status" value="1"/>
</dbReference>
<feature type="transmembrane region" description="Helical" evidence="1">
    <location>
        <begin position="177"/>
        <end position="195"/>
    </location>
</feature>
<evidence type="ECO:0000256" key="1">
    <source>
        <dbReference type="SAM" id="Phobius"/>
    </source>
</evidence>
<evidence type="ECO:0000313" key="6">
    <source>
        <dbReference type="EMBL" id="SOC20896.1"/>
    </source>
</evidence>